<organism evidence="1 2">
    <name type="scientific">Blastomyces percursus</name>
    <dbReference type="NCBI Taxonomy" id="1658174"/>
    <lineage>
        <taxon>Eukaryota</taxon>
        <taxon>Fungi</taxon>
        <taxon>Dikarya</taxon>
        <taxon>Ascomycota</taxon>
        <taxon>Pezizomycotina</taxon>
        <taxon>Eurotiomycetes</taxon>
        <taxon>Eurotiomycetidae</taxon>
        <taxon>Onygenales</taxon>
        <taxon>Ajellomycetaceae</taxon>
        <taxon>Blastomyces</taxon>
    </lineage>
</organism>
<dbReference type="Proteomes" id="UP000242791">
    <property type="component" value="Unassembled WGS sequence"/>
</dbReference>
<name>A0A1J9Q360_9EURO</name>
<comment type="caution">
    <text evidence="1">The sequence shown here is derived from an EMBL/GenBank/DDBJ whole genome shotgun (WGS) entry which is preliminary data.</text>
</comment>
<dbReference type="VEuPathDB" id="FungiDB:ACJ73_10191"/>
<accession>A0A1J9Q360</accession>
<feature type="non-terminal residue" evidence="1">
    <location>
        <position position="102"/>
    </location>
</feature>
<evidence type="ECO:0000313" key="1">
    <source>
        <dbReference type="EMBL" id="OJD09605.1"/>
    </source>
</evidence>
<dbReference type="EMBL" id="LGTZ01003510">
    <property type="protein sequence ID" value="OJD09605.1"/>
    <property type="molecule type" value="Genomic_DNA"/>
</dbReference>
<proteinExistence type="predicted"/>
<gene>
    <name evidence="1" type="ORF">ACJ73_10191</name>
</gene>
<sequence length="102" mass="12151">MNHMISNRDDAIKLKYYNNARDAGESRDSGRTVISTSWQLRLFFFCLRTEDEREIKSEFKPPSTVGVSYVRNFANRHDELKSKFSRKYDQRIKLGEAWNLRI</sequence>
<reference evidence="1 2" key="1">
    <citation type="submission" date="2015-08" db="EMBL/GenBank/DDBJ databases">
        <title>Emmonsia species relationships and genome sequence.</title>
        <authorList>
            <person name="Cuomo C.A."/>
            <person name="Schwartz I.S."/>
            <person name="Kenyon C."/>
            <person name="De Hoog G.S."/>
            <person name="Govender N.P."/>
            <person name="Botha A."/>
            <person name="Moreno L."/>
            <person name="De Vries M."/>
            <person name="Munoz J.F."/>
            <person name="Stielow J.B."/>
        </authorList>
    </citation>
    <scope>NUCLEOTIDE SEQUENCE [LARGE SCALE GENOMIC DNA]</scope>
    <source>
        <strain evidence="1 2">EI222</strain>
    </source>
</reference>
<evidence type="ECO:0000313" key="2">
    <source>
        <dbReference type="Proteomes" id="UP000242791"/>
    </source>
</evidence>
<protein>
    <submittedName>
        <fullName evidence="1">Uncharacterized protein</fullName>
    </submittedName>
</protein>
<dbReference type="AlphaFoldDB" id="A0A1J9Q360"/>
<keyword evidence="2" id="KW-1185">Reference proteome</keyword>
<dbReference type="STRING" id="1658174.A0A1J9Q360"/>